<dbReference type="AlphaFoldDB" id="A0A1T4W8I2"/>
<accession>A0A1T4W8I2</accession>
<feature type="transmembrane region" description="Helical" evidence="1">
    <location>
        <begin position="39"/>
        <end position="56"/>
    </location>
</feature>
<name>A0A1T4W8I2_9BACT</name>
<dbReference type="OrthoDB" id="7361398at2"/>
<reference evidence="2 3" key="1">
    <citation type="submission" date="2017-02" db="EMBL/GenBank/DDBJ databases">
        <authorList>
            <person name="Peterson S.W."/>
        </authorList>
    </citation>
    <scope>NUCLEOTIDE SEQUENCE [LARGE SCALE GENOMIC DNA]</scope>
    <source>
        <strain evidence="2 3">DSM 16080</strain>
    </source>
</reference>
<evidence type="ECO:0000313" key="3">
    <source>
        <dbReference type="Proteomes" id="UP000190027"/>
    </source>
</evidence>
<dbReference type="STRING" id="1121449.SAMN02745704_00496"/>
<dbReference type="RefSeq" id="WP_078716407.1">
    <property type="nucleotide sequence ID" value="NZ_FUYC01000002.1"/>
</dbReference>
<feature type="transmembrane region" description="Helical" evidence="1">
    <location>
        <begin position="161"/>
        <end position="181"/>
    </location>
</feature>
<dbReference type="Pfam" id="PF16983">
    <property type="entry name" value="MFS_MOT1"/>
    <property type="match status" value="2"/>
</dbReference>
<gene>
    <name evidence="2" type="ORF">SAMN02745704_00496</name>
</gene>
<dbReference type="Proteomes" id="UP000190027">
    <property type="component" value="Unassembled WGS sequence"/>
</dbReference>
<feature type="transmembrane region" description="Helical" evidence="1">
    <location>
        <begin position="370"/>
        <end position="398"/>
    </location>
</feature>
<keyword evidence="1" id="KW-1133">Transmembrane helix</keyword>
<dbReference type="EMBL" id="FUYC01000002">
    <property type="protein sequence ID" value="SKA73592.1"/>
    <property type="molecule type" value="Genomic_DNA"/>
</dbReference>
<feature type="transmembrane region" description="Helical" evidence="1">
    <location>
        <begin position="188"/>
        <end position="212"/>
    </location>
</feature>
<feature type="transmembrane region" description="Helical" evidence="1">
    <location>
        <begin position="232"/>
        <end position="253"/>
    </location>
</feature>
<dbReference type="GO" id="GO:0015098">
    <property type="term" value="F:molybdate ion transmembrane transporter activity"/>
    <property type="evidence" value="ECO:0007669"/>
    <property type="project" value="InterPro"/>
</dbReference>
<feature type="transmembrane region" description="Helical" evidence="1">
    <location>
        <begin position="314"/>
        <end position="332"/>
    </location>
</feature>
<keyword evidence="1" id="KW-0472">Membrane</keyword>
<organism evidence="2 3">
    <name type="scientific">Paucidesulfovibrio gracilis DSM 16080</name>
    <dbReference type="NCBI Taxonomy" id="1121449"/>
    <lineage>
        <taxon>Bacteria</taxon>
        <taxon>Pseudomonadati</taxon>
        <taxon>Thermodesulfobacteriota</taxon>
        <taxon>Desulfovibrionia</taxon>
        <taxon>Desulfovibrionales</taxon>
        <taxon>Desulfovibrionaceae</taxon>
        <taxon>Paucidesulfovibrio</taxon>
    </lineage>
</organism>
<proteinExistence type="predicted"/>
<keyword evidence="3" id="KW-1185">Reference proteome</keyword>
<dbReference type="PANTHER" id="PTHR31970">
    <property type="match status" value="1"/>
</dbReference>
<feature type="transmembrane region" description="Helical" evidence="1">
    <location>
        <begin position="339"/>
        <end position="358"/>
    </location>
</feature>
<feature type="transmembrane region" description="Helical" evidence="1">
    <location>
        <begin position="90"/>
        <end position="109"/>
    </location>
</feature>
<dbReference type="InterPro" id="IPR031563">
    <property type="entry name" value="MOT1/MOT2"/>
</dbReference>
<evidence type="ECO:0000256" key="1">
    <source>
        <dbReference type="SAM" id="Phobius"/>
    </source>
</evidence>
<sequence length="405" mass="42295">MKKEKWRFGRQEVAGSLGDLGTLLPLAVGMVVINGLDPVGLFFSVGLLYVLGGIYYDAPIAVQPMKVVGAYAVATAATAGQITATGWIMAVLLLFLGVTGLVNAVARMVPRPVVRGVQLSTGLLLMSKAVSFLAGSSPFQVGEGLNEPWLTVQSIPVPGLGDVPIGLIIGPLLLLLTLFFLDSKRFPAGILVVAGGLVLGLALGGWHGLGSITAGLHLPEFLPFGPPKVTDLLWALPALALPQLPMTVGNAVIANRDLSHELFPHTRTRVTDRALCISMGLANAVAAVLGGMPLCHGAGGLAAHYRFGARTNGSNLMIGSLFVLLAVLFGAGMLSLVRLLPFFALGVLLFFAGGQLALTVADVERSEDLFTVLTVAAVALGSNLAWGFAVGVLVGWLVRRWNIRM</sequence>
<feature type="transmembrane region" description="Helical" evidence="1">
    <location>
        <begin position="274"/>
        <end position="294"/>
    </location>
</feature>
<dbReference type="PANTHER" id="PTHR31970:SF9">
    <property type="entry name" value="MOLYBDATE TRANSPORTER 2"/>
    <property type="match status" value="1"/>
</dbReference>
<evidence type="ECO:0000313" key="2">
    <source>
        <dbReference type="EMBL" id="SKA73592.1"/>
    </source>
</evidence>
<feature type="transmembrane region" description="Helical" evidence="1">
    <location>
        <begin position="12"/>
        <end position="33"/>
    </location>
</feature>
<keyword evidence="1" id="KW-0812">Transmembrane</keyword>
<protein>
    <submittedName>
        <fullName evidence="2">Molybdate transporter of MFS superfamily protein</fullName>
    </submittedName>
</protein>